<evidence type="ECO:0000256" key="1">
    <source>
        <dbReference type="ARBA" id="ARBA00004123"/>
    </source>
</evidence>
<evidence type="ECO:0000313" key="8">
    <source>
        <dbReference type="Proteomes" id="UP000245942"/>
    </source>
</evidence>
<evidence type="ECO:0000256" key="5">
    <source>
        <dbReference type="ARBA" id="ARBA00023242"/>
    </source>
</evidence>
<sequence length="299" mass="33252">MTAAVESSIQVGEPSSAVTRSQQFASAFDGYRSEIDAHNDRRERLIKTSRDVTNLSKKLIFHLHRMPPPTPTAANDPPRQPTKMEKEAQSKIDEIVNIVKRVAYEEDLDRIGQQCIRYERNLGGGLEEFIEAISFHHFLLHGKLITLEEVQDLFIISPSTSIVGSNGQPLTIPATFLFPVPSHRYLLGISDLTGELMRFATNALGGGGGKGTSDPASVVRSVLSLLREIREALEPFTFLVQDMRKKQAVTTQSLRKIEDLSYQLSIRTSEFGGDEKAVREMLRRALEGGSGPSRDDEDE</sequence>
<feature type="region of interest" description="Disordered" evidence="6">
    <location>
        <begin position="66"/>
        <end position="88"/>
    </location>
</feature>
<dbReference type="GeneID" id="37012468"/>
<dbReference type="InterPro" id="IPR036081">
    <property type="entry name" value="Translin_sf"/>
</dbReference>
<dbReference type="Gene3D" id="1.20.58.200">
    <property type="entry name" value="Translin, domain 2"/>
    <property type="match status" value="1"/>
</dbReference>
<organism evidence="7 8">
    <name type="scientific">Pseudomicrostroma glucosiphilum</name>
    <dbReference type="NCBI Taxonomy" id="1684307"/>
    <lineage>
        <taxon>Eukaryota</taxon>
        <taxon>Fungi</taxon>
        <taxon>Dikarya</taxon>
        <taxon>Basidiomycota</taxon>
        <taxon>Ustilaginomycotina</taxon>
        <taxon>Exobasidiomycetes</taxon>
        <taxon>Microstromatales</taxon>
        <taxon>Microstromatales incertae sedis</taxon>
        <taxon>Pseudomicrostroma</taxon>
    </lineage>
</organism>
<dbReference type="SUPFAM" id="SSF74784">
    <property type="entry name" value="Translin"/>
    <property type="match status" value="1"/>
</dbReference>
<comment type="subcellular location">
    <subcellularLocation>
        <location evidence="2">Cytoplasm</location>
    </subcellularLocation>
    <subcellularLocation>
        <location evidence="1">Nucleus</location>
    </subcellularLocation>
</comment>
<dbReference type="GO" id="GO:0005737">
    <property type="term" value="C:cytoplasm"/>
    <property type="evidence" value="ECO:0007669"/>
    <property type="project" value="UniProtKB-SubCell"/>
</dbReference>
<reference evidence="7 8" key="1">
    <citation type="journal article" date="2018" name="Mol. Biol. Evol.">
        <title>Broad Genomic Sampling Reveals a Smut Pathogenic Ancestry of the Fungal Clade Ustilaginomycotina.</title>
        <authorList>
            <person name="Kijpornyongpan T."/>
            <person name="Mondo S.J."/>
            <person name="Barry K."/>
            <person name="Sandor L."/>
            <person name="Lee J."/>
            <person name="Lipzen A."/>
            <person name="Pangilinan J."/>
            <person name="LaButti K."/>
            <person name="Hainaut M."/>
            <person name="Henrissat B."/>
            <person name="Grigoriev I.V."/>
            <person name="Spatafora J.W."/>
            <person name="Aime M.C."/>
        </authorList>
    </citation>
    <scope>NUCLEOTIDE SEQUENCE [LARGE SCALE GENOMIC DNA]</scope>
    <source>
        <strain evidence="7 8">MCA 4718</strain>
    </source>
</reference>
<dbReference type="PANTHER" id="PTHR10741">
    <property type="entry name" value="TRANSLIN AND TRANSLIN ASSOCIATED PROTEIN X"/>
    <property type="match status" value="1"/>
</dbReference>
<dbReference type="AlphaFoldDB" id="A0A316U0V6"/>
<dbReference type="Pfam" id="PF01997">
    <property type="entry name" value="Translin"/>
    <property type="match status" value="1"/>
</dbReference>
<gene>
    <name evidence="7" type="ORF">BCV69DRAFT_263454</name>
</gene>
<accession>A0A316U0V6</accession>
<dbReference type="InterPro" id="IPR002848">
    <property type="entry name" value="Translin_fam"/>
</dbReference>
<name>A0A316U0V6_9BASI</name>
<dbReference type="InterPro" id="IPR016069">
    <property type="entry name" value="Translin_C"/>
</dbReference>
<dbReference type="EMBL" id="KZ819336">
    <property type="protein sequence ID" value="PWN18488.1"/>
    <property type="molecule type" value="Genomic_DNA"/>
</dbReference>
<dbReference type="Gene3D" id="1.20.58.190">
    <property type="entry name" value="Translin, domain 1"/>
    <property type="match status" value="1"/>
</dbReference>
<comment type="similarity">
    <text evidence="3">Belongs to the translin family.</text>
</comment>
<dbReference type="GO" id="GO:0043565">
    <property type="term" value="F:sequence-specific DNA binding"/>
    <property type="evidence" value="ECO:0007669"/>
    <property type="project" value="InterPro"/>
</dbReference>
<evidence type="ECO:0000313" key="7">
    <source>
        <dbReference type="EMBL" id="PWN18488.1"/>
    </source>
</evidence>
<dbReference type="Proteomes" id="UP000245942">
    <property type="component" value="Unassembled WGS sequence"/>
</dbReference>
<keyword evidence="4" id="KW-0963">Cytoplasm</keyword>
<protein>
    <submittedName>
        <fullName evidence="7">Translin</fullName>
    </submittedName>
</protein>
<keyword evidence="8" id="KW-1185">Reference proteome</keyword>
<dbReference type="RefSeq" id="XP_025345648.1">
    <property type="nucleotide sequence ID" value="XM_025490734.1"/>
</dbReference>
<evidence type="ECO:0000256" key="4">
    <source>
        <dbReference type="ARBA" id="ARBA00022490"/>
    </source>
</evidence>
<dbReference type="OrthoDB" id="31005at2759"/>
<dbReference type="CDD" id="cd14820">
    <property type="entry name" value="TRAX"/>
    <property type="match status" value="1"/>
</dbReference>
<dbReference type="STRING" id="1684307.A0A316U0V6"/>
<evidence type="ECO:0000256" key="3">
    <source>
        <dbReference type="ARBA" id="ARBA00005902"/>
    </source>
</evidence>
<keyword evidence="5" id="KW-0539">Nucleus</keyword>
<evidence type="ECO:0000256" key="2">
    <source>
        <dbReference type="ARBA" id="ARBA00004496"/>
    </source>
</evidence>
<dbReference type="InterPro" id="IPR016068">
    <property type="entry name" value="Translin_N"/>
</dbReference>
<proteinExistence type="inferred from homology"/>
<dbReference type="GO" id="GO:0005634">
    <property type="term" value="C:nucleus"/>
    <property type="evidence" value="ECO:0007669"/>
    <property type="project" value="UniProtKB-SubCell"/>
</dbReference>
<evidence type="ECO:0000256" key="6">
    <source>
        <dbReference type="SAM" id="MobiDB-lite"/>
    </source>
</evidence>